<evidence type="ECO:0000313" key="3">
    <source>
        <dbReference type="EMBL" id="PAT36351.1"/>
    </source>
</evidence>
<evidence type="ECO:0000313" key="4">
    <source>
        <dbReference type="Proteomes" id="UP000217999"/>
    </source>
</evidence>
<evidence type="ECO:0000259" key="2">
    <source>
        <dbReference type="Pfam" id="PF12697"/>
    </source>
</evidence>
<gene>
    <name evidence="3" type="ORF">CK620_03245</name>
</gene>
<comment type="caution">
    <text evidence="3">The sequence shown here is derived from an EMBL/GenBank/DDBJ whole genome shotgun (WGS) entry which is preliminary data.</text>
</comment>
<dbReference type="Proteomes" id="UP000217999">
    <property type="component" value="Unassembled WGS sequence"/>
</dbReference>
<protein>
    <submittedName>
        <fullName evidence="3">Alpha/beta hydrolase</fullName>
    </submittedName>
</protein>
<reference evidence="3 4" key="1">
    <citation type="submission" date="2017-08" db="EMBL/GenBank/DDBJ databases">
        <title>WGS of Clinical strains of the CDC Group NO-1 linked to zoonotic infections in humans.</title>
        <authorList>
            <person name="Bernier A.-M."/>
            <person name="Bernard K."/>
        </authorList>
    </citation>
    <scope>NUCLEOTIDE SEQUENCE [LARGE SCALE GENOMIC DNA]</scope>
    <source>
        <strain evidence="3 4">NML03-0146</strain>
    </source>
</reference>
<accession>A0A2A2AF49</accession>
<dbReference type="Pfam" id="PF12697">
    <property type="entry name" value="Abhydrolase_6"/>
    <property type="match status" value="1"/>
</dbReference>
<dbReference type="SUPFAM" id="SSF53474">
    <property type="entry name" value="alpha/beta-Hydrolases"/>
    <property type="match status" value="1"/>
</dbReference>
<organism evidence="3 4">
    <name type="scientific">Vandammella animalimorsus</name>
    <dbReference type="NCBI Taxonomy" id="2029117"/>
    <lineage>
        <taxon>Bacteria</taxon>
        <taxon>Pseudomonadati</taxon>
        <taxon>Pseudomonadota</taxon>
        <taxon>Betaproteobacteria</taxon>
        <taxon>Burkholderiales</taxon>
        <taxon>Comamonadaceae</taxon>
        <taxon>Vandammella</taxon>
    </lineage>
</organism>
<feature type="region of interest" description="Disordered" evidence="1">
    <location>
        <begin position="1"/>
        <end position="20"/>
    </location>
</feature>
<name>A0A2A2AF49_9BURK</name>
<dbReference type="InterPro" id="IPR029058">
    <property type="entry name" value="AB_hydrolase_fold"/>
</dbReference>
<feature type="domain" description="AB hydrolase-1" evidence="2">
    <location>
        <begin position="68"/>
        <end position="325"/>
    </location>
</feature>
<sequence>MSELQHEHSTGTANAAWAADAPPPAQLRHVQCPGASKAGPHGAGDAQSHRMAYWDWPAADDAGNAHLIVCVHGLTRNGRDFDVLAQRLRRKARVICPDVVGRGRSDWLADAHGYQIPTYVGDMQALLAELAQQAQAQGQPIARMDWVGTSMGGLIGLGLLAQPSLPLPLGRLVLNDVGPSIEWQALQRIGSYLGQPLRFADLQQGAEYLRRIAVGFGPHSDAQWLALSAPMLRSDGAGGLALHYDPAIAQPYQSFTQEAASAGEQVLWSLYDALRLPTLLLRGAQSDLLSAATAQAMTRRGPQAQLVQFEGVGHAPTLVQPEQLAVVEQFLLGEA</sequence>
<dbReference type="InterPro" id="IPR000073">
    <property type="entry name" value="AB_hydrolase_1"/>
</dbReference>
<feature type="region of interest" description="Disordered" evidence="1">
    <location>
        <begin position="25"/>
        <end position="47"/>
    </location>
</feature>
<dbReference type="Gene3D" id="3.40.50.1820">
    <property type="entry name" value="alpha/beta hydrolase"/>
    <property type="match status" value="1"/>
</dbReference>
<dbReference type="RefSeq" id="WP_095549132.1">
    <property type="nucleotide sequence ID" value="NZ_NSJF01000001.1"/>
</dbReference>
<keyword evidence="3" id="KW-0378">Hydrolase</keyword>
<dbReference type="EMBL" id="NSJF01000001">
    <property type="protein sequence ID" value="PAT36351.1"/>
    <property type="molecule type" value="Genomic_DNA"/>
</dbReference>
<dbReference type="GO" id="GO:0016787">
    <property type="term" value="F:hydrolase activity"/>
    <property type="evidence" value="ECO:0007669"/>
    <property type="project" value="UniProtKB-KW"/>
</dbReference>
<dbReference type="PANTHER" id="PTHR43194">
    <property type="entry name" value="HYDROLASE ALPHA/BETA FOLD FAMILY"/>
    <property type="match status" value="1"/>
</dbReference>
<dbReference type="AlphaFoldDB" id="A0A2A2AF49"/>
<dbReference type="InterPro" id="IPR050228">
    <property type="entry name" value="Carboxylesterase_BioH"/>
</dbReference>
<proteinExistence type="predicted"/>
<dbReference type="PANTHER" id="PTHR43194:SF2">
    <property type="entry name" value="PEROXISOMAL MEMBRANE PROTEIN LPX1"/>
    <property type="match status" value="1"/>
</dbReference>
<evidence type="ECO:0000256" key="1">
    <source>
        <dbReference type="SAM" id="MobiDB-lite"/>
    </source>
</evidence>